<reference evidence="15 16" key="1">
    <citation type="journal article" date="2010" name="Science">
        <title>Genomic analysis of organismal complexity in the multicellular green alga Volvox carteri.</title>
        <authorList>
            <person name="Prochnik S.E."/>
            <person name="Umen J."/>
            <person name="Nedelcu A.M."/>
            <person name="Hallmann A."/>
            <person name="Miller S.M."/>
            <person name="Nishii I."/>
            <person name="Ferris P."/>
            <person name="Kuo A."/>
            <person name="Mitros T."/>
            <person name="Fritz-Laylin L.K."/>
            <person name="Hellsten U."/>
            <person name="Chapman J."/>
            <person name="Simakov O."/>
            <person name="Rensing S.A."/>
            <person name="Terry A."/>
            <person name="Pangilinan J."/>
            <person name="Kapitonov V."/>
            <person name="Jurka J."/>
            <person name="Salamov A."/>
            <person name="Shapiro H."/>
            <person name="Schmutz J."/>
            <person name="Grimwood J."/>
            <person name="Lindquist E."/>
            <person name="Lucas S."/>
            <person name="Grigoriev I.V."/>
            <person name="Schmitt R."/>
            <person name="Kirk D."/>
            <person name="Rokhsar D.S."/>
        </authorList>
    </citation>
    <scope>NUCLEOTIDE SEQUENCE [LARGE SCALE GENOMIC DNA]</scope>
    <source>
        <strain evidence="16">f. Nagariensis / Eve</strain>
    </source>
</reference>
<dbReference type="OrthoDB" id="7462577at2759"/>
<dbReference type="GO" id="GO:0006298">
    <property type="term" value="P:mismatch repair"/>
    <property type="evidence" value="ECO:0007669"/>
    <property type="project" value="TreeGrafter"/>
</dbReference>
<feature type="domain" description="RNase H type-2" evidence="14">
    <location>
        <begin position="240"/>
        <end position="477"/>
    </location>
</feature>
<evidence type="ECO:0000259" key="14">
    <source>
        <dbReference type="PROSITE" id="PS51975"/>
    </source>
</evidence>
<dbReference type="GeneID" id="9620364"/>
<evidence type="ECO:0000256" key="4">
    <source>
        <dbReference type="ARBA" id="ARBA00007383"/>
    </source>
</evidence>
<comment type="function">
    <text evidence="2 12">Endonuclease that specifically degrades the RNA of RNA-DNA hybrids.</text>
</comment>
<feature type="compositionally biased region" description="Acidic residues" evidence="13">
    <location>
        <begin position="151"/>
        <end position="161"/>
    </location>
</feature>
<evidence type="ECO:0000256" key="13">
    <source>
        <dbReference type="SAM" id="MobiDB-lite"/>
    </source>
</evidence>
<feature type="region of interest" description="Disordered" evidence="13">
    <location>
        <begin position="346"/>
        <end position="378"/>
    </location>
</feature>
<keyword evidence="7 11" id="KW-0479">Metal-binding</keyword>
<feature type="compositionally biased region" description="Low complexity" evidence="13">
    <location>
        <begin position="346"/>
        <end position="369"/>
    </location>
</feature>
<feature type="region of interest" description="Disordered" evidence="13">
    <location>
        <begin position="493"/>
        <end position="652"/>
    </location>
</feature>
<dbReference type="GO" id="GO:0046872">
    <property type="term" value="F:metal ion binding"/>
    <property type="evidence" value="ECO:0007669"/>
    <property type="project" value="UniProtKB-KW"/>
</dbReference>
<dbReference type="PROSITE" id="PS51975">
    <property type="entry name" value="RNASE_H_2"/>
    <property type="match status" value="1"/>
</dbReference>
<sequence>MSSPLRQRTGSRRLAQETKPQDDPQAEPAKPLHHGGGPPDAQLLELPGPRRSARNRSEPGDEEPPPQPPPGEKNQQQKQNRRRQAGTVKKDQEHKQQQKKQKKEAAAESNMQVEAESEQAKENVKPEGNMEVDDVEKGGNHGGVNLVQEGKEEDEGQEEEEERSKRTEEGKELPAKRPRGNAPAAAPAPAPAAAAAATKRPRNGAGGSKSAGKAANGKAANSRSGPTQDMETQLRAQGYLAVGGADEAGRGPLAGPVVAAVVVLPPRSDPGLMGVGAEGDAPWQPPPGLNDSKAMSEEEREAVYEQLTTDPRVKWAVSVVEHEEIDRINILQAALGAMRESAVKLLQQKQQQGQQQQQQQDAGSAAADPPSAPPPSPALDFLLVDGNRLPKDLPVPGRAVVKGDATVSCIAAASCIAKVTRDRLMMKLDEQYPQYGFAQHKGYGVPAHMEAIRKYGPSAVHRRSFEPVKSMTGWTREAALAATGAAAAATTGLVQANKRGKRQGKQSKKAKEEEEEEDDREVTKPEEDRGEEEEGDPKQDIATGAAGVGRTGAIQGAAGNRRGVQGRAEGLGRGSGGGKAGEGAASGGAPRGRRGRVAADEAEKGDEMEPQPEEWEGEGEEGEQPQRRKRVTAAAAAMGAQKAPAAGLGDEGSIAVDFHPATGGAVRPQEKSLNGFRA</sequence>
<evidence type="ECO:0000256" key="1">
    <source>
        <dbReference type="ARBA" id="ARBA00000077"/>
    </source>
</evidence>
<feature type="compositionally biased region" description="Basic and acidic residues" evidence="13">
    <location>
        <begin position="597"/>
        <end position="607"/>
    </location>
</feature>
<dbReference type="GO" id="GO:0003723">
    <property type="term" value="F:RNA binding"/>
    <property type="evidence" value="ECO:0007669"/>
    <property type="project" value="UniProtKB-UniRule"/>
</dbReference>
<dbReference type="InterPro" id="IPR012337">
    <property type="entry name" value="RNaseH-like_sf"/>
</dbReference>
<comment type="catalytic activity">
    <reaction evidence="1 11 12">
        <text>Endonucleolytic cleavage to 5'-phosphomonoester.</text>
        <dbReference type="EC" id="3.1.26.4"/>
    </reaction>
</comment>
<evidence type="ECO:0000256" key="11">
    <source>
        <dbReference type="PROSITE-ProRule" id="PRU01319"/>
    </source>
</evidence>
<feature type="compositionally biased region" description="Polar residues" evidence="13">
    <location>
        <begin position="226"/>
        <end position="235"/>
    </location>
</feature>
<dbReference type="InParanoid" id="D8TM67"/>
<evidence type="ECO:0000256" key="6">
    <source>
        <dbReference type="ARBA" id="ARBA00022722"/>
    </source>
</evidence>
<organism evidence="16">
    <name type="scientific">Volvox carteri f. nagariensis</name>
    <dbReference type="NCBI Taxonomy" id="3068"/>
    <lineage>
        <taxon>Eukaryota</taxon>
        <taxon>Viridiplantae</taxon>
        <taxon>Chlorophyta</taxon>
        <taxon>core chlorophytes</taxon>
        <taxon>Chlorophyceae</taxon>
        <taxon>CS clade</taxon>
        <taxon>Chlamydomonadales</taxon>
        <taxon>Volvocaceae</taxon>
        <taxon>Volvox</taxon>
    </lineage>
</organism>
<dbReference type="GO" id="GO:0032299">
    <property type="term" value="C:ribonuclease H2 complex"/>
    <property type="evidence" value="ECO:0007669"/>
    <property type="project" value="TreeGrafter"/>
</dbReference>
<dbReference type="NCBIfam" id="NF000595">
    <property type="entry name" value="PRK00015.1-3"/>
    <property type="match status" value="1"/>
</dbReference>
<feature type="compositionally biased region" description="Low complexity" evidence="13">
    <location>
        <begin position="180"/>
        <end position="198"/>
    </location>
</feature>
<dbReference type="InterPro" id="IPR024567">
    <property type="entry name" value="RNase_HII/HIII_dom"/>
</dbReference>
<dbReference type="InterPro" id="IPR036397">
    <property type="entry name" value="RNaseH_sf"/>
</dbReference>
<comment type="cofactor">
    <cofactor evidence="11">
        <name>Mn(2+)</name>
        <dbReference type="ChEBI" id="CHEBI:29035"/>
    </cofactor>
    <cofactor evidence="11">
        <name>Mg(2+)</name>
        <dbReference type="ChEBI" id="CHEBI:18420"/>
    </cofactor>
    <text evidence="11">Manganese or magnesium. Binds 1 divalent metal ion per monomer in the absence of substrate. May bind a second metal ion after substrate binding.</text>
</comment>
<dbReference type="eggNOG" id="ENOG502S4TJ">
    <property type="taxonomic scope" value="Eukaryota"/>
</dbReference>
<dbReference type="InterPro" id="IPR001352">
    <property type="entry name" value="RNase_HII/HIII"/>
</dbReference>
<dbReference type="RefSeq" id="XP_002947543.1">
    <property type="nucleotide sequence ID" value="XM_002947497.1"/>
</dbReference>
<dbReference type="GO" id="GO:0004523">
    <property type="term" value="F:RNA-DNA hybrid ribonuclease activity"/>
    <property type="evidence" value="ECO:0007669"/>
    <property type="project" value="UniProtKB-UniRule"/>
</dbReference>
<proteinExistence type="inferred from homology"/>
<dbReference type="HAMAP" id="MF_00052_B">
    <property type="entry name" value="RNase_HII_B"/>
    <property type="match status" value="1"/>
</dbReference>
<keyword evidence="16" id="KW-1185">Reference proteome</keyword>
<dbReference type="SUPFAM" id="SSF53098">
    <property type="entry name" value="Ribonuclease H-like"/>
    <property type="match status" value="1"/>
</dbReference>
<dbReference type="GO" id="GO:0005737">
    <property type="term" value="C:cytoplasm"/>
    <property type="evidence" value="ECO:0007669"/>
    <property type="project" value="UniProtKB-SubCell"/>
</dbReference>
<evidence type="ECO:0000256" key="10">
    <source>
        <dbReference type="ARBA" id="ARBA00023211"/>
    </source>
</evidence>
<dbReference type="Gene3D" id="3.30.420.10">
    <property type="entry name" value="Ribonuclease H-like superfamily/Ribonuclease H"/>
    <property type="match status" value="1"/>
</dbReference>
<feature type="binding site" evidence="11">
    <location>
        <position position="385"/>
    </location>
    <ligand>
        <name>a divalent metal cation</name>
        <dbReference type="ChEBI" id="CHEBI:60240"/>
    </ligand>
</feature>
<evidence type="ECO:0000313" key="15">
    <source>
        <dbReference type="EMBL" id="EFJ51591.1"/>
    </source>
</evidence>
<feature type="binding site" evidence="11">
    <location>
        <position position="246"/>
    </location>
    <ligand>
        <name>a divalent metal cation</name>
        <dbReference type="ChEBI" id="CHEBI:60240"/>
    </ligand>
</feature>
<dbReference type="AlphaFoldDB" id="D8TM67"/>
<evidence type="ECO:0000256" key="7">
    <source>
        <dbReference type="ARBA" id="ARBA00022723"/>
    </source>
</evidence>
<keyword evidence="8 11" id="KW-0255">Endonuclease</keyword>
<keyword evidence="6 11" id="KW-0540">Nuclease</keyword>
<comment type="similarity">
    <text evidence="4 12">Belongs to the RNase HII family.</text>
</comment>
<dbReference type="Proteomes" id="UP000001058">
    <property type="component" value="Unassembled WGS sequence"/>
</dbReference>
<evidence type="ECO:0000256" key="8">
    <source>
        <dbReference type="ARBA" id="ARBA00022759"/>
    </source>
</evidence>
<evidence type="ECO:0000256" key="2">
    <source>
        <dbReference type="ARBA" id="ARBA00004065"/>
    </source>
</evidence>
<dbReference type="InterPro" id="IPR022898">
    <property type="entry name" value="RNase_HII"/>
</dbReference>
<feature type="compositionally biased region" description="Acidic residues" evidence="13">
    <location>
        <begin position="608"/>
        <end position="623"/>
    </location>
</feature>
<dbReference type="EC" id="3.1.26.4" evidence="12"/>
<dbReference type="GO" id="GO:0043137">
    <property type="term" value="P:DNA replication, removal of RNA primer"/>
    <property type="evidence" value="ECO:0007669"/>
    <property type="project" value="TreeGrafter"/>
</dbReference>
<dbReference type="PANTHER" id="PTHR10954">
    <property type="entry name" value="RIBONUCLEASE H2 SUBUNIT A"/>
    <property type="match status" value="1"/>
</dbReference>
<evidence type="ECO:0000256" key="9">
    <source>
        <dbReference type="ARBA" id="ARBA00022801"/>
    </source>
</evidence>
<keyword evidence="9 11" id="KW-0378">Hydrolase</keyword>
<keyword evidence="5" id="KW-0963">Cytoplasm</keyword>
<gene>
    <name evidence="15" type="ORF">VOLCADRAFT_87765</name>
</gene>
<feature type="compositionally biased region" description="Gly residues" evidence="13">
    <location>
        <begin position="569"/>
        <end position="590"/>
    </location>
</feature>
<evidence type="ECO:0000256" key="12">
    <source>
        <dbReference type="RuleBase" id="RU003515"/>
    </source>
</evidence>
<protein>
    <recommendedName>
        <fullName evidence="12">Ribonuclease</fullName>
        <ecNumber evidence="12">3.1.26.4</ecNumber>
    </recommendedName>
</protein>
<feature type="compositionally biased region" description="Basic and acidic residues" evidence="13">
    <location>
        <begin position="162"/>
        <end position="175"/>
    </location>
</feature>
<dbReference type="PANTHER" id="PTHR10954:SF23">
    <property type="entry name" value="RIBONUCLEASE"/>
    <property type="match status" value="1"/>
</dbReference>
<evidence type="ECO:0000256" key="5">
    <source>
        <dbReference type="ARBA" id="ARBA00022490"/>
    </source>
</evidence>
<name>D8TM67_VOLCA</name>
<evidence type="ECO:0000256" key="3">
    <source>
        <dbReference type="ARBA" id="ARBA00004496"/>
    </source>
</evidence>
<dbReference type="STRING" id="3068.D8TM67"/>
<comment type="subcellular location">
    <subcellularLocation>
        <location evidence="3">Cytoplasm</location>
    </subcellularLocation>
</comment>
<dbReference type="CDD" id="cd07182">
    <property type="entry name" value="RNase_HII_bacteria_HII_like"/>
    <property type="match status" value="1"/>
</dbReference>
<accession>D8TM67</accession>
<feature type="binding site" evidence="11">
    <location>
        <position position="247"/>
    </location>
    <ligand>
        <name>a divalent metal cation</name>
        <dbReference type="ChEBI" id="CHEBI:60240"/>
    </ligand>
</feature>
<dbReference type="Pfam" id="PF01351">
    <property type="entry name" value="RNase_HII"/>
    <property type="match status" value="1"/>
</dbReference>
<keyword evidence="10" id="KW-0464">Manganese</keyword>
<feature type="region of interest" description="Disordered" evidence="13">
    <location>
        <begin position="272"/>
        <end position="296"/>
    </location>
</feature>
<feature type="compositionally biased region" description="Low complexity" evidence="13">
    <location>
        <begin position="633"/>
        <end position="646"/>
    </location>
</feature>
<dbReference type="KEGG" id="vcn:VOLCADRAFT_87765"/>
<feature type="region of interest" description="Disordered" evidence="13">
    <location>
        <begin position="1"/>
        <end position="235"/>
    </location>
</feature>
<feature type="compositionally biased region" description="Low complexity" evidence="13">
    <location>
        <begin position="210"/>
        <end position="225"/>
    </location>
</feature>
<dbReference type="EMBL" id="GL378327">
    <property type="protein sequence ID" value="EFJ51591.1"/>
    <property type="molecule type" value="Genomic_DNA"/>
</dbReference>
<feature type="compositionally biased region" description="Basic residues" evidence="13">
    <location>
        <begin position="498"/>
        <end position="508"/>
    </location>
</feature>
<evidence type="ECO:0000313" key="16">
    <source>
        <dbReference type="Proteomes" id="UP000001058"/>
    </source>
</evidence>